<dbReference type="Proteomes" id="UP000821865">
    <property type="component" value="Chromosome 6"/>
</dbReference>
<organism evidence="1 2">
    <name type="scientific">Dermacentor silvarum</name>
    <name type="common">Tick</name>
    <dbReference type="NCBI Taxonomy" id="543639"/>
    <lineage>
        <taxon>Eukaryota</taxon>
        <taxon>Metazoa</taxon>
        <taxon>Ecdysozoa</taxon>
        <taxon>Arthropoda</taxon>
        <taxon>Chelicerata</taxon>
        <taxon>Arachnida</taxon>
        <taxon>Acari</taxon>
        <taxon>Parasitiformes</taxon>
        <taxon>Ixodida</taxon>
        <taxon>Ixodoidea</taxon>
        <taxon>Ixodidae</taxon>
        <taxon>Rhipicephalinae</taxon>
        <taxon>Dermacentor</taxon>
    </lineage>
</organism>
<name>A0ACB8CMB7_DERSI</name>
<protein>
    <submittedName>
        <fullName evidence="1">Uncharacterized protein</fullName>
    </submittedName>
</protein>
<evidence type="ECO:0000313" key="2">
    <source>
        <dbReference type="Proteomes" id="UP000821865"/>
    </source>
</evidence>
<reference evidence="1" key="1">
    <citation type="submission" date="2020-05" db="EMBL/GenBank/DDBJ databases">
        <title>Large-scale comparative analyses of tick genomes elucidate their genetic diversity and vector capacities.</title>
        <authorList>
            <person name="Jia N."/>
            <person name="Wang J."/>
            <person name="Shi W."/>
            <person name="Du L."/>
            <person name="Sun Y."/>
            <person name="Zhan W."/>
            <person name="Jiang J."/>
            <person name="Wang Q."/>
            <person name="Zhang B."/>
            <person name="Ji P."/>
            <person name="Sakyi L.B."/>
            <person name="Cui X."/>
            <person name="Yuan T."/>
            <person name="Jiang B."/>
            <person name="Yang W."/>
            <person name="Lam T.T.-Y."/>
            <person name="Chang Q."/>
            <person name="Ding S."/>
            <person name="Wang X."/>
            <person name="Zhu J."/>
            <person name="Ruan X."/>
            <person name="Zhao L."/>
            <person name="Wei J."/>
            <person name="Que T."/>
            <person name="Du C."/>
            <person name="Cheng J."/>
            <person name="Dai P."/>
            <person name="Han X."/>
            <person name="Huang E."/>
            <person name="Gao Y."/>
            <person name="Liu J."/>
            <person name="Shao H."/>
            <person name="Ye R."/>
            <person name="Li L."/>
            <person name="Wei W."/>
            <person name="Wang X."/>
            <person name="Wang C."/>
            <person name="Yang T."/>
            <person name="Huo Q."/>
            <person name="Li W."/>
            <person name="Guo W."/>
            <person name="Chen H."/>
            <person name="Zhou L."/>
            <person name="Ni X."/>
            <person name="Tian J."/>
            <person name="Zhou Y."/>
            <person name="Sheng Y."/>
            <person name="Liu T."/>
            <person name="Pan Y."/>
            <person name="Xia L."/>
            <person name="Li J."/>
            <person name="Zhao F."/>
            <person name="Cao W."/>
        </authorList>
    </citation>
    <scope>NUCLEOTIDE SEQUENCE</scope>
    <source>
        <strain evidence="1">Dsil-2018</strain>
    </source>
</reference>
<sequence>MTFNVAIRFLPKNTTSHLQLLDAGIIRNVKHHFKVLLVRRLLAKIDHKDKNLQISLLDALYFLAISWDNVTSNTITNCFRKCGFRMGLDVAPMGDNEEPMRTL</sequence>
<comment type="caution">
    <text evidence="1">The sequence shown here is derived from an EMBL/GenBank/DDBJ whole genome shotgun (WGS) entry which is preliminary data.</text>
</comment>
<dbReference type="EMBL" id="CM023475">
    <property type="protein sequence ID" value="KAH7946068.1"/>
    <property type="molecule type" value="Genomic_DNA"/>
</dbReference>
<accession>A0ACB8CMB7</accession>
<evidence type="ECO:0000313" key="1">
    <source>
        <dbReference type="EMBL" id="KAH7946068.1"/>
    </source>
</evidence>
<proteinExistence type="predicted"/>
<keyword evidence="2" id="KW-1185">Reference proteome</keyword>
<gene>
    <name evidence="1" type="ORF">HPB49_019942</name>
</gene>